<dbReference type="EMBL" id="CP060731">
    <property type="protein sequence ID" value="QNN78265.1"/>
    <property type="molecule type" value="Genomic_DNA"/>
</dbReference>
<dbReference type="Proteomes" id="UP000515838">
    <property type="component" value="Chromosome"/>
</dbReference>
<dbReference type="AlphaFoldDB" id="A0A7G9TDU0"/>
<dbReference type="GeneID" id="81469752"/>
<protein>
    <submittedName>
        <fullName evidence="1">Uncharacterized protein</fullName>
    </submittedName>
</protein>
<reference evidence="1 2" key="1">
    <citation type="submission" date="2020-08" db="EMBL/GenBank/DDBJ databases">
        <title>Streptomycin Non-resistant strain, P. mexicana.</title>
        <authorList>
            <person name="Ganesh-Kumar S."/>
            <person name="Zhe T."/>
            <person name="Yu Z."/>
            <person name="Min Y."/>
        </authorList>
    </citation>
    <scope>NUCLEOTIDE SEQUENCE [LARGE SCALE GENOMIC DNA]</scope>
    <source>
        <strain evidence="1 2">GTZY2</strain>
    </source>
</reference>
<dbReference type="InterPro" id="IPR045617">
    <property type="entry name" value="DUF6445"/>
</dbReference>
<accession>A0A7G9TDU0</accession>
<gene>
    <name evidence="1" type="ORF">IAE60_02165</name>
</gene>
<proteinExistence type="predicted"/>
<sequence>MFNPHPQVQYLPLDGQAACVVIDDALLAPERLPAFAQAYREDFQAAPPAVFPGLQLRMPEEFTALLHDVFRDHARRALGARRVLRSASRLALLTSPAAALAPTHWIPRRERTFTSEQCIAVAELFLFHDTTLGGTHFFAPRVSAQVLEQLEHDADALSPDAFSQRHAIAADFPHASSAYFAHMRTVPARWNRLLIHDGAAFHAPAIADPSRLATDPRQGRLTLQAVLVCSRNRVAW</sequence>
<organism evidence="1 2">
    <name type="scientific">Pseudoxanthomonas mexicana</name>
    <dbReference type="NCBI Taxonomy" id="128785"/>
    <lineage>
        <taxon>Bacteria</taxon>
        <taxon>Pseudomonadati</taxon>
        <taxon>Pseudomonadota</taxon>
        <taxon>Gammaproteobacteria</taxon>
        <taxon>Lysobacterales</taxon>
        <taxon>Lysobacteraceae</taxon>
        <taxon>Pseudoxanthomonas</taxon>
    </lineage>
</organism>
<dbReference type="Pfam" id="PF20043">
    <property type="entry name" value="DUF6445"/>
    <property type="match status" value="1"/>
</dbReference>
<evidence type="ECO:0000313" key="2">
    <source>
        <dbReference type="Proteomes" id="UP000515838"/>
    </source>
</evidence>
<dbReference type="RefSeq" id="WP_187573689.1">
    <property type="nucleotide sequence ID" value="NZ_CP060731.1"/>
</dbReference>
<name>A0A7G9TDU0_PSEMX</name>
<evidence type="ECO:0000313" key="1">
    <source>
        <dbReference type="EMBL" id="QNN78265.1"/>
    </source>
</evidence>